<keyword evidence="2" id="KW-1133">Transmembrane helix</keyword>
<dbReference type="Proteomes" id="UP000011115">
    <property type="component" value="Unassembled WGS sequence"/>
</dbReference>
<proteinExistence type="predicted"/>
<dbReference type="InParanoid" id="M1DQ84"/>
<name>M1DQ84_SOLTU</name>
<feature type="region of interest" description="Disordered" evidence="1">
    <location>
        <begin position="62"/>
        <end position="83"/>
    </location>
</feature>
<reference evidence="3" key="2">
    <citation type="submission" date="2015-06" db="UniProtKB">
        <authorList>
            <consortium name="EnsemblPlants"/>
        </authorList>
    </citation>
    <scope>IDENTIFICATION</scope>
    <source>
        <strain evidence="3">DM1-3 516 R44</strain>
    </source>
</reference>
<keyword evidence="4" id="KW-1185">Reference proteome</keyword>
<evidence type="ECO:0000256" key="2">
    <source>
        <dbReference type="SAM" id="Phobius"/>
    </source>
</evidence>
<evidence type="ECO:0000313" key="3">
    <source>
        <dbReference type="EnsemblPlants" id="PGSC0003DMT400092642"/>
    </source>
</evidence>
<dbReference type="AlphaFoldDB" id="M1DQ84"/>
<accession>M1DQ84</accession>
<keyword evidence="2" id="KW-0812">Transmembrane</keyword>
<organism evidence="3 4">
    <name type="scientific">Solanum tuberosum</name>
    <name type="common">Potato</name>
    <dbReference type="NCBI Taxonomy" id="4113"/>
    <lineage>
        <taxon>Eukaryota</taxon>
        <taxon>Viridiplantae</taxon>
        <taxon>Streptophyta</taxon>
        <taxon>Embryophyta</taxon>
        <taxon>Tracheophyta</taxon>
        <taxon>Spermatophyta</taxon>
        <taxon>Magnoliopsida</taxon>
        <taxon>eudicotyledons</taxon>
        <taxon>Gunneridae</taxon>
        <taxon>Pentapetalae</taxon>
        <taxon>asterids</taxon>
        <taxon>lamiids</taxon>
        <taxon>Solanales</taxon>
        <taxon>Solanaceae</taxon>
        <taxon>Solanoideae</taxon>
        <taxon>Solaneae</taxon>
        <taxon>Solanum</taxon>
    </lineage>
</organism>
<dbReference type="Gramene" id="PGSC0003DMT400092642">
    <property type="protein sequence ID" value="PGSC0003DMT400092642"/>
    <property type="gene ID" value="PGSC0003DMG400042213"/>
</dbReference>
<protein>
    <submittedName>
        <fullName evidence="3">Uncharacterized protein</fullName>
    </submittedName>
</protein>
<evidence type="ECO:0000256" key="1">
    <source>
        <dbReference type="SAM" id="MobiDB-lite"/>
    </source>
</evidence>
<dbReference type="EnsemblPlants" id="PGSC0003DMT400092642">
    <property type="protein sequence ID" value="PGSC0003DMT400092642"/>
    <property type="gene ID" value="PGSC0003DMG400042213"/>
</dbReference>
<dbReference type="PaxDb" id="4113-PGSC0003DMT400092642"/>
<dbReference type="PANTHER" id="PTHR33180:SF31">
    <property type="entry name" value="POLYPROTEIN PROTEIN"/>
    <property type="match status" value="1"/>
</dbReference>
<dbReference type="PANTHER" id="PTHR33180">
    <property type="entry name" value="PHOTOSYSTEM II CP43 REACTION CENTER PROTEIN"/>
    <property type="match status" value="1"/>
</dbReference>
<feature type="transmembrane region" description="Helical" evidence="2">
    <location>
        <begin position="12"/>
        <end position="32"/>
    </location>
</feature>
<dbReference type="HOGENOM" id="CLU_1680988_0_0_1"/>
<reference evidence="4" key="1">
    <citation type="journal article" date="2011" name="Nature">
        <title>Genome sequence and analysis of the tuber crop potato.</title>
        <authorList>
            <consortium name="The Potato Genome Sequencing Consortium"/>
        </authorList>
    </citation>
    <scope>NUCLEOTIDE SEQUENCE [LARGE SCALE GENOMIC DNA]</scope>
    <source>
        <strain evidence="4">cv. DM1-3 516 R44</strain>
    </source>
</reference>
<keyword evidence="2" id="KW-0472">Membrane</keyword>
<evidence type="ECO:0000313" key="4">
    <source>
        <dbReference type="Proteomes" id="UP000011115"/>
    </source>
</evidence>
<sequence length="157" mass="17153">MAVMGFSLIEWVHILILILFSGAAGLNLEVGIESSYVGPFRMARTNLDMSRRKRARGIVINERGANPPKKGSTEPQIGGNGKGKRPIAEVLEHNWQAYDGLVPKGKNKAGAFRSVKSVMVRGKKVRCNSEYINNVLNWGLGAIVAYEGLRGTQSLDD</sequence>